<dbReference type="CDD" id="cd00082">
    <property type="entry name" value="HisKA"/>
    <property type="match status" value="1"/>
</dbReference>
<evidence type="ECO:0000256" key="3">
    <source>
        <dbReference type="ARBA" id="ARBA00012438"/>
    </source>
</evidence>
<dbReference type="InterPro" id="IPR003594">
    <property type="entry name" value="HATPase_dom"/>
</dbReference>
<dbReference type="EMBL" id="AP027370">
    <property type="protein sequence ID" value="BDY12301.1"/>
    <property type="molecule type" value="Genomic_DNA"/>
</dbReference>
<keyword evidence="5" id="KW-0808">Transferase</keyword>
<dbReference type="PROSITE" id="PS50885">
    <property type="entry name" value="HAMP"/>
    <property type="match status" value="1"/>
</dbReference>
<dbReference type="SUPFAM" id="SSF158472">
    <property type="entry name" value="HAMP domain-like"/>
    <property type="match status" value="1"/>
</dbReference>
<dbReference type="Pfam" id="PF00512">
    <property type="entry name" value="HisKA"/>
    <property type="match status" value="1"/>
</dbReference>
<evidence type="ECO:0000256" key="7">
    <source>
        <dbReference type="ARBA" id="ARBA00022777"/>
    </source>
</evidence>
<keyword evidence="9" id="KW-0902">Two-component regulatory system</keyword>
<sequence length="454" mass="51344">MRAQSASGRLLKGYAVLLGVVLLFLGILFYTGLNLSFENSLHSSLESIALDLKNDELAHPQQKSSVIDPKEEFPLSPVSIEVYRFTAGKPERILFTKNMQDHRFGHSDPGFYIEEIPFVSKEDESGLLVYRAQKNGIDYLIKVAVPINKIDDTLETFTALLVFFGFVIFLVALYLGYRAIERVLSPMRNITETAATISQSNLSKRIELPKEKDEFFELAYTFNTMLDRLENAFNQARRFNASVSHELKTPLTIIRGEIDVALIRERSSKEYAEVLHSVLEETDKLQSIIETMLLLSKSDTRALKKRFRLVSLDKLVGEAIDQMRPSAVAKNIEFELRCDKVTVDAEPTLLRRAIVNLLDNAVKFSPDGSVIKVVLQKTRKGVELKIVDQGPGIPENLKEKIFEPFYRIEKKWETTTSGSGLGLSIARWIAQLHNGNIYVTSGEEGSEFVIRFSQ</sequence>
<dbReference type="PANTHER" id="PTHR45436:SF5">
    <property type="entry name" value="SENSOR HISTIDINE KINASE TRCS"/>
    <property type="match status" value="1"/>
</dbReference>
<feature type="transmembrane region" description="Helical" evidence="11">
    <location>
        <begin position="12"/>
        <end position="33"/>
    </location>
</feature>
<dbReference type="InterPro" id="IPR036890">
    <property type="entry name" value="HATPase_C_sf"/>
</dbReference>
<dbReference type="RefSeq" id="WP_286337502.1">
    <property type="nucleotide sequence ID" value="NZ_AP027370.1"/>
</dbReference>
<comment type="catalytic activity">
    <reaction evidence="1">
        <text>ATP + protein L-histidine = ADP + protein N-phospho-L-histidine.</text>
        <dbReference type="EC" id="2.7.13.3"/>
    </reaction>
</comment>
<dbReference type="SMART" id="SM00304">
    <property type="entry name" value="HAMP"/>
    <property type="match status" value="1"/>
</dbReference>
<dbReference type="Gene3D" id="1.10.287.130">
    <property type="match status" value="1"/>
</dbReference>
<dbReference type="SUPFAM" id="SSF55874">
    <property type="entry name" value="ATPase domain of HSP90 chaperone/DNA topoisomerase II/histidine kinase"/>
    <property type="match status" value="1"/>
</dbReference>
<keyword evidence="8 11" id="KW-1133">Transmembrane helix</keyword>
<evidence type="ECO:0000256" key="8">
    <source>
        <dbReference type="ARBA" id="ARBA00022989"/>
    </source>
</evidence>
<dbReference type="PRINTS" id="PR00344">
    <property type="entry name" value="BCTRLSENSOR"/>
</dbReference>
<evidence type="ECO:0000259" key="12">
    <source>
        <dbReference type="PROSITE" id="PS50109"/>
    </source>
</evidence>
<evidence type="ECO:0000313" key="15">
    <source>
        <dbReference type="Proteomes" id="UP001321445"/>
    </source>
</evidence>
<dbReference type="Gene3D" id="6.10.340.10">
    <property type="match status" value="1"/>
</dbReference>
<evidence type="ECO:0000313" key="14">
    <source>
        <dbReference type="EMBL" id="BDY12301.1"/>
    </source>
</evidence>
<keyword evidence="15" id="KW-1185">Reference proteome</keyword>
<evidence type="ECO:0000256" key="6">
    <source>
        <dbReference type="ARBA" id="ARBA00022692"/>
    </source>
</evidence>
<feature type="transmembrane region" description="Helical" evidence="11">
    <location>
        <begin position="157"/>
        <end position="177"/>
    </location>
</feature>
<comment type="subcellular location">
    <subcellularLocation>
        <location evidence="2">Membrane</location>
    </subcellularLocation>
</comment>
<dbReference type="PANTHER" id="PTHR45436">
    <property type="entry name" value="SENSOR HISTIDINE KINASE YKOH"/>
    <property type="match status" value="1"/>
</dbReference>
<keyword evidence="7" id="KW-0418">Kinase</keyword>
<dbReference type="Gene3D" id="3.30.565.10">
    <property type="entry name" value="Histidine kinase-like ATPase, C-terminal domain"/>
    <property type="match status" value="1"/>
</dbReference>
<evidence type="ECO:0000256" key="2">
    <source>
        <dbReference type="ARBA" id="ARBA00004370"/>
    </source>
</evidence>
<evidence type="ECO:0000256" key="4">
    <source>
        <dbReference type="ARBA" id="ARBA00022553"/>
    </source>
</evidence>
<evidence type="ECO:0000256" key="10">
    <source>
        <dbReference type="ARBA" id="ARBA00023136"/>
    </source>
</evidence>
<evidence type="ECO:0000256" key="9">
    <source>
        <dbReference type="ARBA" id="ARBA00023012"/>
    </source>
</evidence>
<reference evidence="14 15" key="1">
    <citation type="submission" date="2023-03" db="EMBL/GenBank/DDBJ databases">
        <title>Description of Hydrogenimonas sp. ISO32.</title>
        <authorList>
            <person name="Mino S."/>
            <person name="Fukazawa S."/>
            <person name="Sawabe T."/>
        </authorList>
    </citation>
    <scope>NUCLEOTIDE SEQUENCE [LARGE SCALE GENOMIC DNA]</scope>
    <source>
        <strain evidence="14 15">ISO32</strain>
    </source>
</reference>
<feature type="domain" description="HAMP" evidence="13">
    <location>
        <begin position="181"/>
        <end position="234"/>
    </location>
</feature>
<protein>
    <recommendedName>
        <fullName evidence="3">histidine kinase</fullName>
        <ecNumber evidence="3">2.7.13.3</ecNumber>
    </recommendedName>
</protein>
<name>A0ABN6WTW2_9BACT</name>
<organism evidence="14 15">
    <name type="scientific">Hydrogenimonas cancrithermarum</name>
    <dbReference type="NCBI Taxonomy" id="2993563"/>
    <lineage>
        <taxon>Bacteria</taxon>
        <taxon>Pseudomonadati</taxon>
        <taxon>Campylobacterota</taxon>
        <taxon>Epsilonproteobacteria</taxon>
        <taxon>Campylobacterales</taxon>
        <taxon>Hydrogenimonadaceae</taxon>
        <taxon>Hydrogenimonas</taxon>
    </lineage>
</organism>
<evidence type="ECO:0000256" key="1">
    <source>
        <dbReference type="ARBA" id="ARBA00000085"/>
    </source>
</evidence>
<dbReference type="PROSITE" id="PS50109">
    <property type="entry name" value="HIS_KIN"/>
    <property type="match status" value="1"/>
</dbReference>
<gene>
    <name evidence="14" type="ORF">HCR_06130</name>
</gene>
<dbReference type="Pfam" id="PF02518">
    <property type="entry name" value="HATPase_c"/>
    <property type="match status" value="1"/>
</dbReference>
<keyword evidence="4" id="KW-0597">Phosphoprotein</keyword>
<dbReference type="InterPro" id="IPR003661">
    <property type="entry name" value="HisK_dim/P_dom"/>
</dbReference>
<keyword evidence="10 11" id="KW-0472">Membrane</keyword>
<feature type="domain" description="Histidine kinase" evidence="12">
    <location>
        <begin position="242"/>
        <end position="454"/>
    </location>
</feature>
<dbReference type="Proteomes" id="UP001321445">
    <property type="component" value="Chromosome"/>
</dbReference>
<dbReference type="InterPro" id="IPR003660">
    <property type="entry name" value="HAMP_dom"/>
</dbReference>
<dbReference type="InterPro" id="IPR004358">
    <property type="entry name" value="Sig_transdc_His_kin-like_C"/>
</dbReference>
<dbReference type="SUPFAM" id="SSF47384">
    <property type="entry name" value="Homodimeric domain of signal transducing histidine kinase"/>
    <property type="match status" value="1"/>
</dbReference>
<evidence type="ECO:0000259" key="13">
    <source>
        <dbReference type="PROSITE" id="PS50885"/>
    </source>
</evidence>
<dbReference type="SMART" id="SM00387">
    <property type="entry name" value="HATPase_c"/>
    <property type="match status" value="1"/>
</dbReference>
<dbReference type="CDD" id="cd06225">
    <property type="entry name" value="HAMP"/>
    <property type="match status" value="1"/>
</dbReference>
<dbReference type="EC" id="2.7.13.3" evidence="3"/>
<keyword evidence="6 11" id="KW-0812">Transmembrane</keyword>
<dbReference type="InterPro" id="IPR036097">
    <property type="entry name" value="HisK_dim/P_sf"/>
</dbReference>
<dbReference type="InterPro" id="IPR005467">
    <property type="entry name" value="His_kinase_dom"/>
</dbReference>
<proteinExistence type="predicted"/>
<evidence type="ECO:0000256" key="11">
    <source>
        <dbReference type="SAM" id="Phobius"/>
    </source>
</evidence>
<dbReference type="Pfam" id="PF00672">
    <property type="entry name" value="HAMP"/>
    <property type="match status" value="1"/>
</dbReference>
<dbReference type="InterPro" id="IPR050428">
    <property type="entry name" value="TCS_sensor_his_kinase"/>
</dbReference>
<accession>A0ABN6WTW2</accession>
<dbReference type="CDD" id="cd00075">
    <property type="entry name" value="HATPase"/>
    <property type="match status" value="1"/>
</dbReference>
<evidence type="ECO:0000256" key="5">
    <source>
        <dbReference type="ARBA" id="ARBA00022679"/>
    </source>
</evidence>
<dbReference type="SMART" id="SM00388">
    <property type="entry name" value="HisKA"/>
    <property type="match status" value="1"/>
</dbReference>